<feature type="chain" id="PRO_5040458919" evidence="2">
    <location>
        <begin position="18"/>
        <end position="149"/>
    </location>
</feature>
<organism evidence="3 4">
    <name type="scientific">Brassicogethes aeneus</name>
    <name type="common">Rape pollen beetle</name>
    <name type="synonym">Meligethes aeneus</name>
    <dbReference type="NCBI Taxonomy" id="1431903"/>
    <lineage>
        <taxon>Eukaryota</taxon>
        <taxon>Metazoa</taxon>
        <taxon>Ecdysozoa</taxon>
        <taxon>Arthropoda</taxon>
        <taxon>Hexapoda</taxon>
        <taxon>Insecta</taxon>
        <taxon>Pterygota</taxon>
        <taxon>Neoptera</taxon>
        <taxon>Endopterygota</taxon>
        <taxon>Coleoptera</taxon>
        <taxon>Polyphaga</taxon>
        <taxon>Cucujiformia</taxon>
        <taxon>Nitidulidae</taxon>
        <taxon>Meligethinae</taxon>
        <taxon>Brassicogethes</taxon>
    </lineage>
</organism>
<dbReference type="CDD" id="cd23992">
    <property type="entry name" value="PBP_GOBP"/>
    <property type="match status" value="1"/>
</dbReference>
<dbReference type="Pfam" id="PF01395">
    <property type="entry name" value="PBP_GOBP"/>
    <property type="match status" value="1"/>
</dbReference>
<sequence length="149" mass="16012">MLKNFVVFACVLVAANAVSKEFMEKMMSKMMDVGQKCMVETKASSDDIAKLLAHQIPDTNEGKCMIFCFHKAFGVQTPDGALSLEGAIASLDPIKADDMELYEKVKSVFETCIPKTAVDADPCITAATLGECASDVGKSLGISPDMFEV</sequence>
<proteinExistence type="predicted"/>
<feature type="signal peptide" evidence="2">
    <location>
        <begin position="1"/>
        <end position="17"/>
    </location>
</feature>
<dbReference type="PANTHER" id="PTHR11857:SF42">
    <property type="entry name" value="GENERAL ODORANT-BINDING PROTEIN 19D-RELATED"/>
    <property type="match status" value="1"/>
</dbReference>
<dbReference type="EMBL" id="OV121138">
    <property type="protein sequence ID" value="CAH0561507.1"/>
    <property type="molecule type" value="Genomic_DNA"/>
</dbReference>
<evidence type="ECO:0000313" key="4">
    <source>
        <dbReference type="Proteomes" id="UP001154078"/>
    </source>
</evidence>
<dbReference type="AlphaFoldDB" id="A0A9P0BGK1"/>
<protein>
    <submittedName>
        <fullName evidence="3">Uncharacterized protein</fullName>
    </submittedName>
</protein>
<dbReference type="SMART" id="SM00708">
    <property type="entry name" value="PhBP"/>
    <property type="match status" value="1"/>
</dbReference>
<evidence type="ECO:0000256" key="2">
    <source>
        <dbReference type="SAM" id="SignalP"/>
    </source>
</evidence>
<name>A0A9P0BGK1_BRAAE</name>
<dbReference type="SUPFAM" id="SSF47565">
    <property type="entry name" value="Insect pheromone/odorant-binding proteins"/>
    <property type="match status" value="1"/>
</dbReference>
<evidence type="ECO:0000313" key="3">
    <source>
        <dbReference type="EMBL" id="CAH0561507.1"/>
    </source>
</evidence>
<dbReference type="PANTHER" id="PTHR11857">
    <property type="entry name" value="ODORANT BINDING PROTEIN-RELATED"/>
    <property type="match status" value="1"/>
</dbReference>
<dbReference type="InterPro" id="IPR036728">
    <property type="entry name" value="PBP_GOBP_sf"/>
</dbReference>
<dbReference type="GO" id="GO:0005549">
    <property type="term" value="F:odorant binding"/>
    <property type="evidence" value="ECO:0007669"/>
    <property type="project" value="InterPro"/>
</dbReference>
<reference evidence="3" key="1">
    <citation type="submission" date="2021-12" db="EMBL/GenBank/DDBJ databases">
        <authorList>
            <person name="King R."/>
        </authorList>
    </citation>
    <scope>NUCLEOTIDE SEQUENCE</scope>
</reference>
<dbReference type="InterPro" id="IPR006170">
    <property type="entry name" value="PBP/GOBP"/>
</dbReference>
<dbReference type="OrthoDB" id="6595846at2759"/>
<gene>
    <name evidence="3" type="ORF">MELIAE_LOCUS11016</name>
</gene>
<dbReference type="GO" id="GO:0007608">
    <property type="term" value="P:sensory perception of smell"/>
    <property type="evidence" value="ECO:0007669"/>
    <property type="project" value="TreeGrafter"/>
</dbReference>
<dbReference type="GO" id="GO:0005615">
    <property type="term" value="C:extracellular space"/>
    <property type="evidence" value="ECO:0007669"/>
    <property type="project" value="TreeGrafter"/>
</dbReference>
<keyword evidence="4" id="KW-1185">Reference proteome</keyword>
<keyword evidence="1 2" id="KW-0732">Signal</keyword>
<evidence type="ECO:0000256" key="1">
    <source>
        <dbReference type="ARBA" id="ARBA00022729"/>
    </source>
</evidence>
<accession>A0A9P0BGK1</accession>
<dbReference type="Proteomes" id="UP001154078">
    <property type="component" value="Chromosome 7"/>
</dbReference>
<dbReference type="Gene3D" id="1.10.238.20">
    <property type="entry name" value="Pheromone/general odorant binding protein domain"/>
    <property type="match status" value="1"/>
</dbReference>